<name>A0A379ZHH5_9GAMM</name>
<proteinExistence type="predicted"/>
<sequence>MSKNSEKGRKGELAVTGILSNIGVHEPSIEVVRANTTTTPENGVDIALKCPHNLSQKLDEIVSSGSSEIALANSQIDVRVQVKSYSGPINKAVAQSFVDDIQKNINFAEHWGVGGTRLTKGAQEVLEKANEVAPVKWYTAPDMERIQAQYPAVPFTEINNIGKKNEK</sequence>
<protein>
    <submittedName>
        <fullName evidence="1">Uncharacterized protein</fullName>
    </submittedName>
</protein>
<evidence type="ECO:0000313" key="2">
    <source>
        <dbReference type="Proteomes" id="UP000254069"/>
    </source>
</evidence>
<gene>
    <name evidence="1" type="ORF">NCTC10738_01579</name>
</gene>
<dbReference type="RefSeq" id="WP_115389503.1">
    <property type="nucleotide sequence ID" value="NZ_JADZHC010000092.1"/>
</dbReference>
<dbReference type="AlphaFoldDB" id="A0A379ZHH5"/>
<reference evidence="1 2" key="1">
    <citation type="submission" date="2018-06" db="EMBL/GenBank/DDBJ databases">
        <authorList>
            <consortium name="Pathogen Informatics"/>
            <person name="Doyle S."/>
        </authorList>
    </citation>
    <scope>NUCLEOTIDE SEQUENCE [LARGE SCALE GENOMIC DNA]</scope>
    <source>
        <strain evidence="1 2">NCTC10738</strain>
    </source>
</reference>
<dbReference type="Proteomes" id="UP000254069">
    <property type="component" value="Unassembled WGS sequence"/>
</dbReference>
<accession>A0A379ZHH5</accession>
<dbReference type="EMBL" id="UGYO01000001">
    <property type="protein sequence ID" value="SUI61557.1"/>
    <property type="molecule type" value="Genomic_DNA"/>
</dbReference>
<keyword evidence="2" id="KW-1185">Reference proteome</keyword>
<evidence type="ECO:0000313" key="1">
    <source>
        <dbReference type="EMBL" id="SUI61557.1"/>
    </source>
</evidence>
<organism evidence="1 2">
    <name type="scientific">Shewanella algae</name>
    <dbReference type="NCBI Taxonomy" id="38313"/>
    <lineage>
        <taxon>Bacteria</taxon>
        <taxon>Pseudomonadati</taxon>
        <taxon>Pseudomonadota</taxon>
        <taxon>Gammaproteobacteria</taxon>
        <taxon>Alteromonadales</taxon>
        <taxon>Shewanellaceae</taxon>
        <taxon>Shewanella</taxon>
    </lineage>
</organism>